<accession>A0A1D2M6D7</accession>
<keyword evidence="3 8" id="KW-0812">Transmembrane</keyword>
<evidence type="ECO:0000256" key="1">
    <source>
        <dbReference type="ARBA" id="ARBA00004141"/>
    </source>
</evidence>
<comment type="caution">
    <text evidence="9">The sequence shown here is derived from an EMBL/GenBank/DDBJ whole genome shotgun (WGS) entry which is preliminary data.</text>
</comment>
<feature type="transmembrane region" description="Helical" evidence="8">
    <location>
        <begin position="609"/>
        <end position="631"/>
    </location>
</feature>
<dbReference type="Proteomes" id="UP000094527">
    <property type="component" value="Unassembled WGS sequence"/>
</dbReference>
<evidence type="ECO:0000256" key="2">
    <source>
        <dbReference type="ARBA" id="ARBA00006618"/>
    </source>
</evidence>
<gene>
    <name evidence="9" type="ORF">Ocin01_18135</name>
</gene>
<keyword evidence="7" id="KW-0325">Glycoprotein</keyword>
<feature type="transmembrane region" description="Helical" evidence="8">
    <location>
        <begin position="422"/>
        <end position="446"/>
    </location>
</feature>
<evidence type="ECO:0000256" key="6">
    <source>
        <dbReference type="ARBA" id="ARBA00023136"/>
    </source>
</evidence>
<feature type="transmembrane region" description="Helical" evidence="8">
    <location>
        <begin position="922"/>
        <end position="941"/>
    </location>
</feature>
<evidence type="ECO:0000256" key="5">
    <source>
        <dbReference type="ARBA" id="ARBA00022989"/>
    </source>
</evidence>
<reference evidence="9 10" key="1">
    <citation type="journal article" date="2016" name="Genome Biol. Evol.">
        <title>Gene Family Evolution Reflects Adaptation to Soil Environmental Stressors in the Genome of the Collembolan Orchesella cincta.</title>
        <authorList>
            <person name="Faddeeva-Vakhrusheva A."/>
            <person name="Derks M.F."/>
            <person name="Anvar S.Y."/>
            <person name="Agamennone V."/>
            <person name="Suring W."/>
            <person name="Smit S."/>
            <person name="van Straalen N.M."/>
            <person name="Roelofs D."/>
        </authorList>
    </citation>
    <scope>NUCLEOTIDE SEQUENCE [LARGE SCALE GENOMIC DNA]</scope>
    <source>
        <tissue evidence="9">Mixed pool</tissue>
    </source>
</reference>
<feature type="transmembrane region" description="Helical" evidence="8">
    <location>
        <begin position="844"/>
        <end position="862"/>
    </location>
</feature>
<evidence type="ECO:0000256" key="4">
    <source>
        <dbReference type="ARBA" id="ARBA00022729"/>
    </source>
</evidence>
<feature type="non-terminal residue" evidence="9">
    <location>
        <position position="1149"/>
    </location>
</feature>
<dbReference type="SUPFAM" id="SSF81321">
    <property type="entry name" value="Family A G protein-coupled receptor-like"/>
    <property type="match status" value="1"/>
</dbReference>
<feature type="transmembrane region" description="Helical" evidence="8">
    <location>
        <begin position="953"/>
        <end position="977"/>
    </location>
</feature>
<comment type="similarity">
    <text evidence="2">Belongs to the SID1 family.</text>
</comment>
<evidence type="ECO:0000256" key="7">
    <source>
        <dbReference type="ARBA" id="ARBA00023180"/>
    </source>
</evidence>
<dbReference type="AlphaFoldDB" id="A0A1D2M6D7"/>
<keyword evidence="5 8" id="KW-1133">Transmembrane helix</keyword>
<name>A0A1D2M6D7_ORCCI</name>
<dbReference type="PANTHER" id="PTHR12185">
    <property type="entry name" value="SID1 TRANSMEMBRANE FAMILY MEMEBER"/>
    <property type="match status" value="1"/>
</dbReference>
<feature type="transmembrane region" description="Helical" evidence="8">
    <location>
        <begin position="669"/>
        <end position="696"/>
    </location>
</feature>
<feature type="transmembrane region" description="Helical" evidence="8">
    <location>
        <begin position="354"/>
        <end position="378"/>
    </location>
</feature>
<feature type="transmembrane region" description="Helical" evidence="8">
    <location>
        <begin position="756"/>
        <end position="776"/>
    </location>
</feature>
<dbReference type="PANTHER" id="PTHR12185:SF14">
    <property type="entry name" value="CHOLESTEROL UPTAKE PROTEIN 1"/>
    <property type="match status" value="1"/>
</dbReference>
<feature type="transmembrane region" description="Helical" evidence="8">
    <location>
        <begin position="730"/>
        <end position="750"/>
    </location>
</feature>
<dbReference type="OrthoDB" id="416618at2759"/>
<comment type="subcellular location">
    <subcellularLocation>
        <location evidence="1">Membrane</location>
        <topology evidence="1">Multi-pass membrane protein</topology>
    </subcellularLocation>
</comment>
<evidence type="ECO:0000256" key="3">
    <source>
        <dbReference type="ARBA" id="ARBA00022692"/>
    </source>
</evidence>
<proteinExistence type="inferred from homology"/>
<dbReference type="Pfam" id="PF13965">
    <property type="entry name" value="SID-1_RNA_chan"/>
    <property type="match status" value="3"/>
</dbReference>
<protein>
    <submittedName>
        <fullName evidence="9">SID1 transmembrane family member 1</fullName>
    </submittedName>
</protein>
<organism evidence="9 10">
    <name type="scientific">Orchesella cincta</name>
    <name type="common">Springtail</name>
    <name type="synonym">Podura cincta</name>
    <dbReference type="NCBI Taxonomy" id="48709"/>
    <lineage>
        <taxon>Eukaryota</taxon>
        <taxon>Metazoa</taxon>
        <taxon>Ecdysozoa</taxon>
        <taxon>Arthropoda</taxon>
        <taxon>Hexapoda</taxon>
        <taxon>Collembola</taxon>
        <taxon>Entomobryomorpha</taxon>
        <taxon>Entomobryoidea</taxon>
        <taxon>Orchesellidae</taxon>
        <taxon>Orchesellinae</taxon>
        <taxon>Orchesella</taxon>
    </lineage>
</organism>
<dbReference type="STRING" id="48709.A0A1D2M6D7"/>
<dbReference type="GO" id="GO:0003725">
    <property type="term" value="F:double-stranded RNA binding"/>
    <property type="evidence" value="ECO:0007669"/>
    <property type="project" value="TreeGrafter"/>
</dbReference>
<evidence type="ECO:0000313" key="9">
    <source>
        <dbReference type="EMBL" id="ODM88545.1"/>
    </source>
</evidence>
<dbReference type="Gene3D" id="1.20.1070.10">
    <property type="entry name" value="Rhodopsin 7-helix transmembrane proteins"/>
    <property type="match status" value="1"/>
</dbReference>
<sequence>MVFARTLPRLLKTHISIHSALFTTLELLNFSIFKCKTFPNMVLKSFCYAVLVLLFQQAASSGVTPVIRNNAEFNKVYNASVNTTAPTSYIYQLPPLRENIFNTNVRLHINMVDPPTGQNLSIMILQPGATTSFRLPFHSKKYSNGKEFNKQIFYAERTLCILQENSTSPMLISVILLTESGQNLSYSLYLTLDNRFLINLDTERSIAISTTTPTYLGFQFDDPKLKTVKILADSNDANASCLTLSVQSFNCPVFDQEESVRYQGVYATMSSSATLKIKKEGQFSQGFIIVFIVHSGSDACYRGSPLSIPLETISNTSAGWIGPPTVSGTSPIEIFHVNIKIKNDDDGKNQLYEIFAWIVPNIIVALIGITVSCVGLLLPRKLLEKACKDIIFVSDKPSHIVCINRFAEMLIAPKKLKRNGNLFFYIVMIVAAFYCIPVLQFAVYYFRVAQAIGNYDMCYYNYRCAEAVGPFIDFNHLVSNLAYIILGIIFVISVNYHEGQHAYVCKEDKNVKNCKKQNCSKSCMKNKQICLEPETQFNPANIDEQTRPEIYTSQYLVELDTLTDSAVANTCQSGYGIPLNFGLFKGLGVALVIEGVLSAAYHLCPNQSTFQFDTCFMYVIAVLILVQMYQFRHPQILQPKHTFGTIVVIVVISVVGLLVEGSINVTNELVLAVLYLIVQFLVEILIAFNYCFLGYIKRKNKPVKGLAVAVSIFKSSTWTIESTGRCYFRFILPVVSLILSLILAVAWKLLHLSFSTYLLYFLISKVLWTILFYFFMKVKHGEFTRKSWIMPTIFFLLAAVTGGFAVKFYIDNAAQWEETAAGSRAMNQECLSWMGSFYDTHDVWHFYLLYRCILCSCILRTLGSLDVLNPGNHRFPTVIFFWDWICTSGTKYFTVAISLERFFVVAFPLKAHHLITPQRSKIFAATILAFIGALACFSFAYESVISPKTFDMYTAIVLHFAPFIIVLLFNILIILALRHHRKIRESLTATDFDQVSATPMLVTVVVVFGVCYSFEFVRRVLNFEWKEYMNQGTPPSRNHTHLDPESLEYWDFGMKEISTLDLPLVVELILRETGADKMHFICYSSGCGIYLAALVDVPELNDKFKAGFFLAPSVFFGSSYSPIMRFLRGIHGTFLESIFYRVMGGKITM</sequence>
<dbReference type="SUPFAM" id="SSF53474">
    <property type="entry name" value="alpha/beta-Hydrolases"/>
    <property type="match status" value="1"/>
</dbReference>
<keyword evidence="10" id="KW-1185">Reference proteome</keyword>
<dbReference type="InterPro" id="IPR029058">
    <property type="entry name" value="AB_hydrolase_fold"/>
</dbReference>
<feature type="transmembrane region" description="Helical" evidence="8">
    <location>
        <begin position="477"/>
        <end position="496"/>
    </location>
</feature>
<dbReference type="GO" id="GO:0051033">
    <property type="term" value="F:RNA transmembrane transporter activity"/>
    <property type="evidence" value="ECO:0007669"/>
    <property type="project" value="TreeGrafter"/>
</dbReference>
<keyword evidence="4" id="KW-0732">Signal</keyword>
<dbReference type="InterPro" id="IPR025958">
    <property type="entry name" value="SID1_TM_fam"/>
</dbReference>
<feature type="transmembrane region" description="Helical" evidence="8">
    <location>
        <begin position="788"/>
        <end position="810"/>
    </location>
</feature>
<dbReference type="EMBL" id="LJIJ01003443">
    <property type="protein sequence ID" value="ODM88545.1"/>
    <property type="molecule type" value="Genomic_DNA"/>
</dbReference>
<feature type="transmembrane region" description="Helical" evidence="8">
    <location>
        <begin position="582"/>
        <end position="603"/>
    </location>
</feature>
<dbReference type="GO" id="GO:0005764">
    <property type="term" value="C:lysosome"/>
    <property type="evidence" value="ECO:0007669"/>
    <property type="project" value="TreeGrafter"/>
</dbReference>
<evidence type="ECO:0000313" key="10">
    <source>
        <dbReference type="Proteomes" id="UP000094527"/>
    </source>
</evidence>
<dbReference type="GO" id="GO:0005886">
    <property type="term" value="C:plasma membrane"/>
    <property type="evidence" value="ECO:0007669"/>
    <property type="project" value="TreeGrafter"/>
</dbReference>
<dbReference type="CDD" id="cd00637">
    <property type="entry name" value="7tm_classA_rhodopsin-like"/>
    <property type="match status" value="1"/>
</dbReference>
<evidence type="ECO:0000256" key="8">
    <source>
        <dbReference type="SAM" id="Phobius"/>
    </source>
</evidence>
<keyword evidence="6 8" id="KW-0472">Membrane</keyword>
<dbReference type="Gene3D" id="3.40.50.1820">
    <property type="entry name" value="alpha/beta hydrolase"/>
    <property type="match status" value="1"/>
</dbReference>
<feature type="transmembrane region" description="Helical" evidence="8">
    <location>
        <begin position="643"/>
        <end position="663"/>
    </location>
</feature>